<dbReference type="eggNOG" id="COG0394">
    <property type="taxonomic scope" value="Bacteria"/>
</dbReference>
<dbReference type="Pfam" id="PF01451">
    <property type="entry name" value="LMWPc"/>
    <property type="match status" value="1"/>
</dbReference>
<dbReference type="InterPro" id="IPR036196">
    <property type="entry name" value="Ptyr_pPase_sf"/>
</dbReference>
<feature type="active site" description="Nucleophile" evidence="4">
    <location>
        <position position="9"/>
    </location>
</feature>
<feature type="active site" evidence="4">
    <location>
        <position position="15"/>
    </location>
</feature>
<feature type="domain" description="Phosphotyrosine protein phosphatase I" evidence="5">
    <location>
        <begin position="3"/>
        <end position="147"/>
    </location>
</feature>
<sequence>MKKRILFVCSGNTCRSPMAEALAREIIRRQYGGAIDVCSAGVFALPGARATPEAVEALAEAGIDLKGHRAALLSTALVEEADLVLTMTAMHRHQILQLASDSGHKVHVLADYAGWGGDLEDPIGRPLAVYRDCASRLRTLVTAALARFARTGPAGES</sequence>
<evidence type="ECO:0000259" key="5">
    <source>
        <dbReference type="SMART" id="SM00226"/>
    </source>
</evidence>
<dbReference type="KEGG" id="dau:Daud_2149"/>
<dbReference type="HOGENOM" id="CLU_071415_1_2_9"/>
<reference evidence="7" key="1">
    <citation type="submission" date="2007-10" db="EMBL/GenBank/DDBJ databases">
        <title>Complete sequence of chromosome of Desulforudis audaxviator MP104C.</title>
        <authorList>
            <person name="Copeland A."/>
            <person name="Lucas S."/>
            <person name="Lapidus A."/>
            <person name="Barry K."/>
            <person name="Glavina del Rio T."/>
            <person name="Dalin E."/>
            <person name="Tice H."/>
            <person name="Bruce D."/>
            <person name="Pitluck S."/>
            <person name="Lowry S.R."/>
            <person name="Larimer F."/>
            <person name="Land M.L."/>
            <person name="Hauser L."/>
            <person name="Kyrpides N."/>
            <person name="Ivanova N.N."/>
            <person name="Richardson P."/>
        </authorList>
    </citation>
    <scope>NUCLEOTIDE SEQUENCE [LARGE SCALE GENOMIC DNA]</scope>
    <source>
        <strain evidence="7">MP104C</strain>
    </source>
</reference>
<dbReference type="GO" id="GO:0004725">
    <property type="term" value="F:protein tyrosine phosphatase activity"/>
    <property type="evidence" value="ECO:0007669"/>
    <property type="project" value="InterPro"/>
</dbReference>
<dbReference type="Gene3D" id="3.40.50.2300">
    <property type="match status" value="1"/>
</dbReference>
<evidence type="ECO:0000313" key="6">
    <source>
        <dbReference type="EMBL" id="ACA60636.1"/>
    </source>
</evidence>
<dbReference type="SMART" id="SM00226">
    <property type="entry name" value="LMWPc"/>
    <property type="match status" value="1"/>
</dbReference>
<reference evidence="6 7" key="2">
    <citation type="journal article" date="2008" name="Science">
        <title>Environmental genomics reveals a single-species ecosystem deep within Earth.</title>
        <authorList>
            <person name="Chivian D."/>
            <person name="Brodie E.L."/>
            <person name="Alm E.J."/>
            <person name="Culley D.E."/>
            <person name="Dehal P.S."/>
            <person name="Desantis T.Z."/>
            <person name="Gihring T.M."/>
            <person name="Lapidus A."/>
            <person name="Lin L.H."/>
            <person name="Lowry S.R."/>
            <person name="Moser D.P."/>
            <person name="Richardson P.M."/>
            <person name="Southam G."/>
            <person name="Wanger G."/>
            <person name="Pratt L.M."/>
            <person name="Andersen G.L."/>
            <person name="Hazen T.C."/>
            <person name="Brockman F.J."/>
            <person name="Arkin A.P."/>
            <person name="Onstott T.C."/>
        </authorList>
    </citation>
    <scope>NUCLEOTIDE SEQUENCE [LARGE SCALE GENOMIC DNA]</scope>
    <source>
        <strain evidence="6 7">MP104C</strain>
    </source>
</reference>
<organism evidence="6 7">
    <name type="scientific">Desulforudis audaxviator (strain MP104C)</name>
    <dbReference type="NCBI Taxonomy" id="477974"/>
    <lineage>
        <taxon>Bacteria</taxon>
        <taxon>Bacillati</taxon>
        <taxon>Bacillota</taxon>
        <taxon>Clostridia</taxon>
        <taxon>Thermoanaerobacterales</taxon>
        <taxon>Candidatus Desulforudaceae</taxon>
        <taxon>Candidatus Desulforudis</taxon>
    </lineage>
</organism>
<dbReference type="PANTHER" id="PTHR11717:SF31">
    <property type="entry name" value="LOW MOLECULAR WEIGHT PROTEIN-TYROSINE-PHOSPHATASE ETP-RELATED"/>
    <property type="match status" value="1"/>
</dbReference>
<dbReference type="InterPro" id="IPR050438">
    <property type="entry name" value="LMW_PTPase"/>
</dbReference>
<evidence type="ECO:0000256" key="1">
    <source>
        <dbReference type="ARBA" id="ARBA00011063"/>
    </source>
</evidence>
<keyword evidence="2" id="KW-0378">Hydrolase</keyword>
<dbReference type="STRING" id="477974.Daud_2149"/>
<feature type="active site" description="Proton donor" evidence="4">
    <location>
        <position position="121"/>
    </location>
</feature>
<accession>B1I6K7</accession>
<comment type="similarity">
    <text evidence="1">Belongs to the low molecular weight phosphotyrosine protein phosphatase family.</text>
</comment>
<dbReference type="InterPro" id="IPR017867">
    <property type="entry name" value="Tyr_phospatase_low_mol_wt"/>
</dbReference>
<dbReference type="InterPro" id="IPR023485">
    <property type="entry name" value="Ptyr_pPase"/>
</dbReference>
<evidence type="ECO:0000256" key="2">
    <source>
        <dbReference type="ARBA" id="ARBA00022801"/>
    </source>
</evidence>
<dbReference type="EMBL" id="CP000860">
    <property type="protein sequence ID" value="ACA60636.1"/>
    <property type="molecule type" value="Genomic_DNA"/>
</dbReference>
<evidence type="ECO:0000313" key="7">
    <source>
        <dbReference type="Proteomes" id="UP000008544"/>
    </source>
</evidence>
<keyword evidence="7" id="KW-1185">Reference proteome</keyword>
<protein>
    <submittedName>
        <fullName evidence="6">Protein tyrosine phosphatase</fullName>
    </submittedName>
</protein>
<dbReference type="CDD" id="cd16344">
    <property type="entry name" value="LMWPAP"/>
    <property type="match status" value="1"/>
</dbReference>
<proteinExistence type="inferred from homology"/>
<dbReference type="RefSeq" id="WP_012303211.1">
    <property type="nucleotide sequence ID" value="NC_010424.1"/>
</dbReference>
<dbReference type="OrthoDB" id="9784339at2"/>
<gene>
    <name evidence="6" type="ordered locus">Daud_2149</name>
</gene>
<dbReference type="AlphaFoldDB" id="B1I6K7"/>
<dbReference type="PANTHER" id="PTHR11717">
    <property type="entry name" value="LOW MOLECULAR WEIGHT PROTEIN TYROSINE PHOSPHATASE"/>
    <property type="match status" value="1"/>
</dbReference>
<dbReference type="PRINTS" id="PR00719">
    <property type="entry name" value="LMWPTPASE"/>
</dbReference>
<dbReference type="Proteomes" id="UP000008544">
    <property type="component" value="Chromosome"/>
</dbReference>
<keyword evidence="3" id="KW-0904">Protein phosphatase</keyword>
<dbReference type="SUPFAM" id="SSF52788">
    <property type="entry name" value="Phosphotyrosine protein phosphatases I"/>
    <property type="match status" value="1"/>
</dbReference>
<name>B1I6K7_DESAP</name>
<evidence type="ECO:0000256" key="4">
    <source>
        <dbReference type="PIRSR" id="PIRSR617867-1"/>
    </source>
</evidence>
<evidence type="ECO:0000256" key="3">
    <source>
        <dbReference type="ARBA" id="ARBA00022912"/>
    </source>
</evidence>